<evidence type="ECO:0008006" key="4">
    <source>
        <dbReference type="Google" id="ProtNLM"/>
    </source>
</evidence>
<feature type="signal peptide" evidence="1">
    <location>
        <begin position="1"/>
        <end position="24"/>
    </location>
</feature>
<dbReference type="Gene3D" id="1.25.40.10">
    <property type="entry name" value="Tetratricopeptide repeat domain"/>
    <property type="match status" value="1"/>
</dbReference>
<accession>A0A6M0ICV1</accession>
<dbReference type="EMBL" id="JAAGNZ010000001">
    <property type="protein sequence ID" value="NEU66110.1"/>
    <property type="molecule type" value="Genomic_DNA"/>
</dbReference>
<dbReference type="InterPro" id="IPR043749">
    <property type="entry name" value="DUF5694"/>
</dbReference>
<reference evidence="2 3" key="1">
    <citation type="submission" date="2020-02" db="EMBL/GenBank/DDBJ databases">
        <title>Draft genome sequence of two Spirosoma agri KCTC 52727 and Spirosoma terrae KCTC 52035.</title>
        <authorList>
            <person name="Rojas J."/>
            <person name="Ambika Manirajan B."/>
            <person name="Ratering S."/>
            <person name="Suarez C."/>
            <person name="Schnell S."/>
        </authorList>
    </citation>
    <scope>NUCLEOTIDE SEQUENCE [LARGE SCALE GENOMIC DNA]</scope>
    <source>
        <strain evidence="2 3">KCTC 52727</strain>
    </source>
</reference>
<dbReference type="Pfam" id="PF18950">
    <property type="entry name" value="DUF5694"/>
    <property type="match status" value="1"/>
</dbReference>
<evidence type="ECO:0000256" key="1">
    <source>
        <dbReference type="SAM" id="SignalP"/>
    </source>
</evidence>
<dbReference type="InterPro" id="IPR011990">
    <property type="entry name" value="TPR-like_helical_dom_sf"/>
</dbReference>
<comment type="caution">
    <text evidence="2">The sequence shown here is derived from an EMBL/GenBank/DDBJ whole genome shotgun (WGS) entry which is preliminary data.</text>
</comment>
<gene>
    <name evidence="2" type="ORF">GK091_04390</name>
</gene>
<name>A0A6M0ICV1_9BACT</name>
<dbReference type="RefSeq" id="WP_164035392.1">
    <property type="nucleotide sequence ID" value="NZ_JAAGNZ010000001.1"/>
</dbReference>
<keyword evidence="3" id="KW-1185">Reference proteome</keyword>
<evidence type="ECO:0000313" key="2">
    <source>
        <dbReference type="EMBL" id="NEU66110.1"/>
    </source>
</evidence>
<dbReference type="Proteomes" id="UP000477386">
    <property type="component" value="Unassembled WGS sequence"/>
</dbReference>
<sequence length="360" mass="41454">MKTIITTVLLIASVLAGFAQSKRADQPIEILFIGTSHDYGKKPVEKFDYVNDKIRAFRPDAFFGEFLSAADYDAIPNYWNKANVEKRIAYIRDLDYPMPANREKLIATSYKALKQNPNYHQNRMRLTNALVQQHDFANAQYQLYQLMQRKQAFGDEEKATFTKALGPIDSLHRLGYRTTSEYYYILFPMMNELKIDKLMSMDSQRHDLDWQGAWERADTLVKLFEAQVEKDSTSAEALAYKALNQRTRVLNKLANAAERDGMATKFYNSPEGDEYLNIVNFYGAHRLFGVKGFPEKEVTEMLNYWKMRNQDMSQNIVSRARAAGVKRLVVGVGANHRKMIVDLLRATPGVTVHELNSYQP</sequence>
<protein>
    <recommendedName>
        <fullName evidence="4">TraB/GumN family protein</fullName>
    </recommendedName>
</protein>
<proteinExistence type="predicted"/>
<keyword evidence="1" id="KW-0732">Signal</keyword>
<organism evidence="2 3">
    <name type="scientific">Spirosoma agri</name>
    <dbReference type="NCBI Taxonomy" id="1987381"/>
    <lineage>
        <taxon>Bacteria</taxon>
        <taxon>Pseudomonadati</taxon>
        <taxon>Bacteroidota</taxon>
        <taxon>Cytophagia</taxon>
        <taxon>Cytophagales</taxon>
        <taxon>Cytophagaceae</taxon>
        <taxon>Spirosoma</taxon>
    </lineage>
</organism>
<evidence type="ECO:0000313" key="3">
    <source>
        <dbReference type="Proteomes" id="UP000477386"/>
    </source>
</evidence>
<feature type="chain" id="PRO_5026685946" description="TraB/GumN family protein" evidence="1">
    <location>
        <begin position="25"/>
        <end position="360"/>
    </location>
</feature>
<dbReference type="AlphaFoldDB" id="A0A6M0ICV1"/>